<organism evidence="8 9">
    <name type="scientific">Bombiscardovia apis</name>
    <dbReference type="NCBI Taxonomy" id="2932182"/>
    <lineage>
        <taxon>Bacteria</taxon>
        <taxon>Bacillati</taxon>
        <taxon>Actinomycetota</taxon>
        <taxon>Actinomycetes</taxon>
        <taxon>Bifidobacteriales</taxon>
        <taxon>Bifidobacteriaceae</taxon>
        <taxon>Bombiscardovia</taxon>
    </lineage>
</organism>
<dbReference type="InterPro" id="IPR001375">
    <property type="entry name" value="Peptidase_S9_cat"/>
</dbReference>
<keyword evidence="2" id="KW-0645">Protease</keyword>
<feature type="compositionally biased region" description="Polar residues" evidence="5">
    <location>
        <begin position="1"/>
        <end position="10"/>
    </location>
</feature>
<feature type="region of interest" description="Disordered" evidence="5">
    <location>
        <begin position="1"/>
        <end position="28"/>
    </location>
</feature>
<dbReference type="SUPFAM" id="SSF53474">
    <property type="entry name" value="alpha/beta-Hydrolases"/>
    <property type="match status" value="1"/>
</dbReference>
<dbReference type="Pfam" id="PF00326">
    <property type="entry name" value="Peptidase_S9"/>
    <property type="match status" value="1"/>
</dbReference>
<keyword evidence="3" id="KW-0378">Hydrolase</keyword>
<dbReference type="PANTHER" id="PTHR11757:SF19">
    <property type="entry name" value="PROLYL ENDOPEPTIDASE-LIKE"/>
    <property type="match status" value="1"/>
</dbReference>
<accession>A0ABM8BBE5</accession>
<dbReference type="InterPro" id="IPR002470">
    <property type="entry name" value="Peptidase_S9A"/>
</dbReference>
<protein>
    <submittedName>
        <fullName evidence="8">Peptidase S9</fullName>
    </submittedName>
</protein>
<dbReference type="Gene3D" id="2.130.10.120">
    <property type="entry name" value="Prolyl oligopeptidase, N-terminal domain"/>
    <property type="match status" value="1"/>
</dbReference>
<dbReference type="PRINTS" id="PR00862">
    <property type="entry name" value="PROLIGOPTASE"/>
</dbReference>
<evidence type="ECO:0000259" key="7">
    <source>
        <dbReference type="Pfam" id="PF02897"/>
    </source>
</evidence>
<name>A0ABM8BBE5_9BIFI</name>
<evidence type="ECO:0000256" key="2">
    <source>
        <dbReference type="ARBA" id="ARBA00022670"/>
    </source>
</evidence>
<dbReference type="InterPro" id="IPR029058">
    <property type="entry name" value="AB_hydrolase_fold"/>
</dbReference>
<evidence type="ECO:0000313" key="9">
    <source>
        <dbReference type="Proteomes" id="UP001321748"/>
    </source>
</evidence>
<evidence type="ECO:0000256" key="4">
    <source>
        <dbReference type="ARBA" id="ARBA00022825"/>
    </source>
</evidence>
<proteinExistence type="inferred from homology"/>
<keyword evidence="9" id="KW-1185">Reference proteome</keyword>
<dbReference type="Pfam" id="PF02897">
    <property type="entry name" value="Peptidase_S9_N"/>
    <property type="match status" value="1"/>
</dbReference>
<dbReference type="InterPro" id="IPR051543">
    <property type="entry name" value="Serine_Peptidase_S9A"/>
</dbReference>
<evidence type="ECO:0000256" key="3">
    <source>
        <dbReference type="ARBA" id="ARBA00022801"/>
    </source>
</evidence>
<dbReference type="EMBL" id="AP026800">
    <property type="protein sequence ID" value="BDR54255.1"/>
    <property type="molecule type" value="Genomic_DNA"/>
</dbReference>
<evidence type="ECO:0000256" key="5">
    <source>
        <dbReference type="SAM" id="MobiDB-lite"/>
    </source>
</evidence>
<feature type="domain" description="Peptidase S9 prolyl oligopeptidase catalytic" evidence="6">
    <location>
        <begin position="594"/>
        <end position="808"/>
    </location>
</feature>
<feature type="domain" description="Peptidase S9A N-terminal" evidence="7">
    <location>
        <begin position="24"/>
        <end position="307"/>
    </location>
</feature>
<dbReference type="RefSeq" id="WP_317643270.1">
    <property type="nucleotide sequence ID" value="NZ_AP026800.1"/>
</dbReference>
<dbReference type="SUPFAM" id="SSF50993">
    <property type="entry name" value="Peptidase/esterase 'gauge' domain"/>
    <property type="match status" value="1"/>
</dbReference>
<comment type="similarity">
    <text evidence="1">Belongs to the peptidase S9A family.</text>
</comment>
<dbReference type="InterPro" id="IPR023302">
    <property type="entry name" value="Pept_S9A_N"/>
</dbReference>
<dbReference type="Proteomes" id="UP001321748">
    <property type="component" value="Chromosome"/>
</dbReference>
<reference evidence="8 9" key="1">
    <citation type="journal article" date="2023" name="Microbiol. Spectr.">
        <title>Symbiosis of Carpenter Bees with Uncharacterized Lactic Acid Bacteria Showing NAD Auxotrophy.</title>
        <authorList>
            <person name="Kawasaki S."/>
            <person name="Ozawa K."/>
            <person name="Mori T."/>
            <person name="Yamamoto A."/>
            <person name="Ito M."/>
            <person name="Ohkuma M."/>
            <person name="Sakamoto M."/>
            <person name="Matsutani M."/>
        </authorList>
    </citation>
    <scope>NUCLEOTIDE SEQUENCE [LARGE SCALE GENOMIC DNA]</scope>
    <source>
        <strain evidence="8 9">KimH</strain>
    </source>
</reference>
<sequence length="827" mass="92041">MTSLRQSYSAHETPRSAGLNPPQALQRPAIRKIHGDEFTDPYEWMRDKDSAETKAYIEAQNAYCQQRLEPLNQLKFRLFDEFKSRIQESDMSVPTRMHGYWYFTRTREGSQYAMQCRMPVTDPNDWNPPEIDRTSAPGSMPGEEVFFDNNREAEGHDFFRLGGLDVSSDGRWMLYCVDTNGDERYDIRLRDLATGEDTPDRIDQVSSGPVLTPDAQWVFYAKVNQAWRPYSVWRHKVGTPTSSDVCVFTEKDERYWVGVGLSFDERSVVIGSSSKTTSEVLLLSVDEPEGTFKPFIKRQDGVEYDVSFASLPAPEGGDGLPLPVAVVYQNLDNPNFSVRLIDMRSHQPPFSFDEGVVIAQGSPYGCEDAGSDQSISLNEPYYREGNPQILQGARGLSIEGMGIYQHFALLSYRANSLMHLAVIPTAQAAQDLQAGRPWSFREVEPAGGDISRIYAIASGDNASYEAPTMRYSFASYTAPAELHELNVTTGEDRLLKRAQVLGDFDQANYAERRLWVKVRDGAEVPVSLVWRRGLVPALEGADEGLSNQRLEAPSDIAALTWPEAAGREAPASSSGSPCFITGYGSYEIASDPGFSVGRLSMLDRGVVYACIHTRGGGEMGRAWYEQGRRLKKLHTFEDFIDCTAALQEAGWIDPTRTVANGGSAGGLLMGAIANMAPQLYAGIEADVPFVDALNSILDPSLPLTVTEWDEWGDPLHNLDVYRYMKAYTPYENVPEAEERQARFGSEHFPKIFATTSLNDTRVLYVEPLKWVARLQESAVAADAIVKIEVEAGHGGTTGRYRQWEELALENAVCLSILKPDDPDLLKG</sequence>
<evidence type="ECO:0000259" key="6">
    <source>
        <dbReference type="Pfam" id="PF00326"/>
    </source>
</evidence>
<gene>
    <name evidence="8" type="primary">ptrB</name>
    <name evidence="8" type="ORF">KIMH_03660</name>
</gene>
<keyword evidence="4" id="KW-0720">Serine protease</keyword>
<dbReference type="Gene3D" id="3.40.50.1820">
    <property type="entry name" value="alpha/beta hydrolase"/>
    <property type="match status" value="1"/>
</dbReference>
<dbReference type="PANTHER" id="PTHR11757">
    <property type="entry name" value="PROTEASE FAMILY S9A OLIGOPEPTIDASE"/>
    <property type="match status" value="1"/>
</dbReference>
<evidence type="ECO:0000256" key="1">
    <source>
        <dbReference type="ARBA" id="ARBA00005228"/>
    </source>
</evidence>
<evidence type="ECO:0000313" key="8">
    <source>
        <dbReference type="EMBL" id="BDR54255.1"/>
    </source>
</evidence>